<name>A0A9P7B665_RHOMI</name>
<dbReference type="GO" id="GO:0005634">
    <property type="term" value="C:nucleus"/>
    <property type="evidence" value="ECO:0007669"/>
    <property type="project" value="UniProtKB-SubCell"/>
</dbReference>
<dbReference type="CDD" id="cd00265">
    <property type="entry name" value="MADS_MEF2_like"/>
    <property type="match status" value="1"/>
</dbReference>
<dbReference type="OrthoDB" id="1898716at2759"/>
<keyword evidence="3" id="KW-0238">DNA-binding</keyword>
<reference evidence="9 10" key="1">
    <citation type="submission" date="2020-11" db="EMBL/GenBank/DDBJ databases">
        <title>Kefir isolates.</title>
        <authorList>
            <person name="Marcisauskas S."/>
            <person name="Kim Y."/>
            <person name="Blasche S."/>
        </authorList>
    </citation>
    <scope>NUCLEOTIDE SEQUENCE [LARGE SCALE GENOMIC DNA]</scope>
    <source>
        <strain evidence="9 10">KR</strain>
    </source>
</reference>
<evidence type="ECO:0000313" key="9">
    <source>
        <dbReference type="EMBL" id="KAG0660635.1"/>
    </source>
</evidence>
<feature type="compositionally biased region" description="Acidic residues" evidence="7">
    <location>
        <begin position="106"/>
        <end position="116"/>
    </location>
</feature>
<feature type="compositionally biased region" description="Low complexity" evidence="7">
    <location>
        <begin position="210"/>
        <end position="222"/>
    </location>
</feature>
<evidence type="ECO:0000313" key="10">
    <source>
        <dbReference type="Proteomes" id="UP000777482"/>
    </source>
</evidence>
<evidence type="ECO:0000256" key="4">
    <source>
        <dbReference type="ARBA" id="ARBA00023163"/>
    </source>
</evidence>
<dbReference type="InterPro" id="IPR002100">
    <property type="entry name" value="TF_MADSbox"/>
</dbReference>
<evidence type="ECO:0000256" key="5">
    <source>
        <dbReference type="ARBA" id="ARBA00023242"/>
    </source>
</evidence>
<dbReference type="Proteomes" id="UP000777482">
    <property type="component" value="Unassembled WGS sequence"/>
</dbReference>
<feature type="compositionally biased region" description="Low complexity" evidence="7">
    <location>
        <begin position="376"/>
        <end position="394"/>
    </location>
</feature>
<organism evidence="9 10">
    <name type="scientific">Rhodotorula mucilaginosa</name>
    <name type="common">Yeast</name>
    <name type="synonym">Rhodotorula rubra</name>
    <dbReference type="NCBI Taxonomy" id="5537"/>
    <lineage>
        <taxon>Eukaryota</taxon>
        <taxon>Fungi</taxon>
        <taxon>Dikarya</taxon>
        <taxon>Basidiomycota</taxon>
        <taxon>Pucciniomycotina</taxon>
        <taxon>Microbotryomycetes</taxon>
        <taxon>Sporidiobolales</taxon>
        <taxon>Sporidiobolaceae</taxon>
        <taxon>Rhodotorula</taxon>
    </lineage>
</organism>
<dbReference type="GO" id="GO:0045944">
    <property type="term" value="P:positive regulation of transcription by RNA polymerase II"/>
    <property type="evidence" value="ECO:0007669"/>
    <property type="project" value="InterPro"/>
</dbReference>
<comment type="caution">
    <text evidence="9">The sequence shown here is derived from an EMBL/GenBank/DDBJ whole genome shotgun (WGS) entry which is preliminary data.</text>
</comment>
<feature type="region of interest" description="Disordered" evidence="7">
    <location>
        <begin position="376"/>
        <end position="747"/>
    </location>
</feature>
<evidence type="ECO:0000256" key="1">
    <source>
        <dbReference type="ARBA" id="ARBA00004123"/>
    </source>
</evidence>
<feature type="compositionally biased region" description="Basic and acidic residues" evidence="7">
    <location>
        <begin position="144"/>
        <end position="159"/>
    </location>
</feature>
<evidence type="ECO:0000256" key="2">
    <source>
        <dbReference type="ARBA" id="ARBA00023015"/>
    </source>
</evidence>
<dbReference type="AlphaFoldDB" id="A0A9P7B665"/>
<proteinExistence type="inferred from homology"/>
<dbReference type="Pfam" id="PF00319">
    <property type="entry name" value="SRF-TF"/>
    <property type="match status" value="1"/>
</dbReference>
<dbReference type="GO" id="GO:0000978">
    <property type="term" value="F:RNA polymerase II cis-regulatory region sequence-specific DNA binding"/>
    <property type="evidence" value="ECO:0007669"/>
    <property type="project" value="TreeGrafter"/>
</dbReference>
<feature type="domain" description="MADS-box" evidence="8">
    <location>
        <begin position="1"/>
        <end position="61"/>
    </location>
</feature>
<dbReference type="PROSITE" id="PS50066">
    <property type="entry name" value="MADS_BOX_2"/>
    <property type="match status" value="1"/>
</dbReference>
<comment type="similarity">
    <text evidence="6">Belongs to the MEF2 family.</text>
</comment>
<dbReference type="GO" id="GO:0046983">
    <property type="term" value="F:protein dimerization activity"/>
    <property type="evidence" value="ECO:0007669"/>
    <property type="project" value="InterPro"/>
</dbReference>
<comment type="subcellular location">
    <subcellularLocation>
        <location evidence="1">Nucleus</location>
    </subcellularLocation>
</comment>
<evidence type="ECO:0000256" key="3">
    <source>
        <dbReference type="ARBA" id="ARBA00023125"/>
    </source>
</evidence>
<evidence type="ECO:0000259" key="8">
    <source>
        <dbReference type="PROSITE" id="PS50066"/>
    </source>
</evidence>
<dbReference type="PANTHER" id="PTHR11945:SF534">
    <property type="entry name" value="MYOCYTE-SPECIFIC ENHANCER FACTOR 2"/>
    <property type="match status" value="1"/>
</dbReference>
<feature type="compositionally biased region" description="Pro residues" evidence="7">
    <location>
        <begin position="430"/>
        <end position="440"/>
    </location>
</feature>
<dbReference type="GO" id="GO:0000981">
    <property type="term" value="F:DNA-binding transcription factor activity, RNA polymerase II-specific"/>
    <property type="evidence" value="ECO:0007669"/>
    <property type="project" value="TreeGrafter"/>
</dbReference>
<accession>A0A9P7B665</accession>
<feature type="compositionally biased region" description="Low complexity" evidence="7">
    <location>
        <begin position="444"/>
        <end position="459"/>
    </location>
</feature>
<feature type="compositionally biased region" description="Low complexity" evidence="7">
    <location>
        <begin position="280"/>
        <end position="318"/>
    </location>
</feature>
<sequence length="747" mass="77145">MGRRKISIAPIKDERNRQVTFLKRKNGLFKKAYELGVLCSADVAIIVFNANGKLFEFHSGDMDQTLLRYSHYAGPAHEKRGPEDYLNQDLAATTTKRGGGAAAFSDEAEEEEESDDEKPHIAAGSSGVKVIPNAAKGKQALRAAAERRTKQGDRSRSLSEDQQPGQIAGALAPGMFDPGSGGADLAAAAAAASGTAAAANGFHNPPPPFNLNGFNFPPNGHPSSNMTQQPNGLPFSSAASFAFPNFAAAAAGGAGLPPPNFGFNVPGAASWPNPFGTPTSSQNQHQQQQQSGFQLPNGSSAGASAPSSSSMISGGVPSWFGASDPTTAALQTTRDQLAQLPPMQLLQQLSGMSAHLNSAGGWPGLANATPEAAMQAIQQQAQQAQHIFQQQQQHHYQHQQHHQQQGAASGQQYATHEPSPRSQPVAAHPQPSPSFRPTPAPMFGSPAASMAPTATAGSSHSHQQHGNPAPYALPTGSSSGGGGHDIARPESGASIRSSSHHPSPAGGGRPMPPGRESVGRQGSTDSMGYDRPRLQVAIPAEARPGENTKPGLVTAGGASMLGAGFSTRSSDLRDQPVNEQGGEEGDAQAGGEDQHGVQRSAFASDLLPSPFFPNATYSNGSAFTWPTSAGGTVASPEGEVGPDPEQHHSQQQPSDGRPTSHPQRQQSGMNSGSGRDSGAVASESGGIDGPNNGLDDLSQAAQVLSEGRRPDLGGGGGDRTHPRSTGEEVLGGAGDEEEMGRGKRRKT</sequence>
<keyword evidence="5" id="KW-0539">Nucleus</keyword>
<feature type="region of interest" description="Disordered" evidence="7">
    <location>
        <begin position="265"/>
        <end position="325"/>
    </location>
</feature>
<keyword evidence="4" id="KW-0804">Transcription</keyword>
<keyword evidence="2" id="KW-0805">Transcription regulation</keyword>
<feature type="compositionally biased region" description="Low complexity" evidence="7">
    <location>
        <begin position="402"/>
        <end position="414"/>
    </location>
</feature>
<dbReference type="InterPro" id="IPR036879">
    <property type="entry name" value="TF_MADSbox_sf"/>
</dbReference>
<feature type="compositionally biased region" description="Polar residues" evidence="7">
    <location>
        <begin position="660"/>
        <end position="674"/>
    </location>
</feature>
<dbReference type="Gene3D" id="3.40.1810.10">
    <property type="entry name" value="Transcription factor, MADS-box"/>
    <property type="match status" value="1"/>
</dbReference>
<feature type="region of interest" description="Disordered" evidence="7">
    <location>
        <begin position="96"/>
        <end position="176"/>
    </location>
</feature>
<dbReference type="InterPro" id="IPR033896">
    <property type="entry name" value="MEF2-like_N"/>
</dbReference>
<dbReference type="SMART" id="SM00432">
    <property type="entry name" value="MADS"/>
    <property type="match status" value="1"/>
</dbReference>
<gene>
    <name evidence="9" type="ORF">C6P46_004498</name>
</gene>
<dbReference type="EMBL" id="PUHQ01000042">
    <property type="protein sequence ID" value="KAG0660635.1"/>
    <property type="molecule type" value="Genomic_DNA"/>
</dbReference>
<feature type="compositionally biased region" description="Low complexity" evidence="7">
    <location>
        <begin position="134"/>
        <end position="143"/>
    </location>
</feature>
<dbReference type="PANTHER" id="PTHR11945">
    <property type="entry name" value="MADS BOX PROTEIN"/>
    <property type="match status" value="1"/>
</dbReference>
<keyword evidence="10" id="KW-1185">Reference proteome</keyword>
<feature type="region of interest" description="Disordered" evidence="7">
    <location>
        <begin position="201"/>
        <end position="232"/>
    </location>
</feature>
<dbReference type="PRINTS" id="PR00404">
    <property type="entry name" value="MADSDOMAIN"/>
</dbReference>
<feature type="compositionally biased region" description="Polar residues" evidence="7">
    <location>
        <begin position="615"/>
        <end position="630"/>
    </location>
</feature>
<evidence type="ECO:0000256" key="7">
    <source>
        <dbReference type="SAM" id="MobiDB-lite"/>
    </source>
</evidence>
<evidence type="ECO:0000256" key="6">
    <source>
        <dbReference type="ARBA" id="ARBA00025805"/>
    </source>
</evidence>
<protein>
    <recommendedName>
        <fullName evidence="8">MADS-box domain-containing protein</fullName>
    </recommendedName>
</protein>
<dbReference type="SUPFAM" id="SSF55455">
    <property type="entry name" value="SRF-like"/>
    <property type="match status" value="1"/>
</dbReference>